<dbReference type="PANTHER" id="PTHR42964:SF1">
    <property type="entry name" value="POLYKETIDE BIOSYNTHESIS ENOYL-COA HYDRATASE PKSH-RELATED"/>
    <property type="match status" value="1"/>
</dbReference>
<evidence type="ECO:0000256" key="1">
    <source>
        <dbReference type="ARBA" id="ARBA00005254"/>
    </source>
</evidence>
<dbReference type="InterPro" id="IPR001753">
    <property type="entry name" value="Enoyl-CoA_hydra/iso"/>
</dbReference>
<dbReference type="GO" id="GO:0016853">
    <property type="term" value="F:isomerase activity"/>
    <property type="evidence" value="ECO:0007669"/>
    <property type="project" value="UniProtKB-KW"/>
</dbReference>
<keyword evidence="3" id="KW-1185">Reference proteome</keyword>
<accession>A0A5C4LJF0</accession>
<dbReference type="Gene3D" id="3.90.226.10">
    <property type="entry name" value="2-enoyl-CoA Hydratase, Chain A, domain 1"/>
    <property type="match status" value="1"/>
</dbReference>
<dbReference type="SUPFAM" id="SSF52096">
    <property type="entry name" value="ClpP/crotonase"/>
    <property type="match status" value="1"/>
</dbReference>
<name>A0A5C4LJF0_9HYPH</name>
<dbReference type="Gene3D" id="1.10.12.10">
    <property type="entry name" value="Lyase 2-enoyl-coa Hydratase, Chain A, domain 2"/>
    <property type="match status" value="1"/>
</dbReference>
<dbReference type="CDD" id="cd06558">
    <property type="entry name" value="crotonase-like"/>
    <property type="match status" value="1"/>
</dbReference>
<proteinExistence type="inferred from homology"/>
<organism evidence="2 3">
    <name type="scientific">Methylobacterium terricola</name>
    <dbReference type="NCBI Taxonomy" id="2583531"/>
    <lineage>
        <taxon>Bacteria</taxon>
        <taxon>Pseudomonadati</taxon>
        <taxon>Pseudomonadota</taxon>
        <taxon>Alphaproteobacteria</taxon>
        <taxon>Hyphomicrobiales</taxon>
        <taxon>Methylobacteriaceae</taxon>
        <taxon>Methylobacterium</taxon>
    </lineage>
</organism>
<dbReference type="AlphaFoldDB" id="A0A5C4LJF0"/>
<dbReference type="RefSeq" id="WP_139036575.1">
    <property type="nucleotide sequence ID" value="NZ_VDDA01000005.1"/>
</dbReference>
<dbReference type="InterPro" id="IPR014748">
    <property type="entry name" value="Enoyl-CoA_hydra_C"/>
</dbReference>
<dbReference type="Pfam" id="PF00378">
    <property type="entry name" value="ECH_1"/>
    <property type="match status" value="1"/>
</dbReference>
<sequence length="272" mass="28562">MPSLPDTSAIRLDLQGPVLHLWLNLPEARNPLTIEVQREILATFGAIAEDRTVRVVVIRGAGGTFSAGGNLKAFASAAALRPEDGADDPLRAENRHFGAMMQTINEAPQAIVCVVEGHALGGGFGLACVGDVTIVRDDAQFGLSEVMLGLVPASISPFVVQRIGLTAARRFGVSGARLSGREAVAVGIAHESAASAEDLERAVAQAIAQILRCAPGAVAETKRLLFRAAGPTPMDELLDRAAESFCAAVRSDEGREGIAAFLDRRPPNWKPA</sequence>
<dbReference type="OrthoDB" id="9795613at2"/>
<dbReference type="InterPro" id="IPR051683">
    <property type="entry name" value="Enoyl-CoA_Hydratase/Isomerase"/>
</dbReference>
<dbReference type="Proteomes" id="UP000305267">
    <property type="component" value="Unassembled WGS sequence"/>
</dbReference>
<reference evidence="2 3" key="1">
    <citation type="submission" date="2019-06" db="EMBL/GenBank/DDBJ databases">
        <title>Genome of Methylobacterium sp. 17Sr1-39.</title>
        <authorList>
            <person name="Seo T."/>
        </authorList>
    </citation>
    <scope>NUCLEOTIDE SEQUENCE [LARGE SCALE GENOMIC DNA]</scope>
    <source>
        <strain evidence="2 3">17Sr1-39</strain>
    </source>
</reference>
<dbReference type="InterPro" id="IPR029045">
    <property type="entry name" value="ClpP/crotonase-like_dom_sf"/>
</dbReference>
<gene>
    <name evidence="2" type="ORF">FF100_15520</name>
</gene>
<comment type="caution">
    <text evidence="2">The sequence shown here is derived from an EMBL/GenBank/DDBJ whole genome shotgun (WGS) entry which is preliminary data.</text>
</comment>
<protein>
    <submittedName>
        <fullName evidence="2">Enoyl-CoA hydratase/isomerase family protein</fullName>
    </submittedName>
</protein>
<evidence type="ECO:0000313" key="2">
    <source>
        <dbReference type="EMBL" id="TNC13016.1"/>
    </source>
</evidence>
<evidence type="ECO:0000313" key="3">
    <source>
        <dbReference type="Proteomes" id="UP000305267"/>
    </source>
</evidence>
<comment type="similarity">
    <text evidence="1">Belongs to the enoyl-CoA hydratase/isomerase family.</text>
</comment>
<dbReference type="EMBL" id="VDDA01000005">
    <property type="protein sequence ID" value="TNC13016.1"/>
    <property type="molecule type" value="Genomic_DNA"/>
</dbReference>
<dbReference type="PANTHER" id="PTHR42964">
    <property type="entry name" value="ENOYL-COA HYDRATASE"/>
    <property type="match status" value="1"/>
</dbReference>
<keyword evidence="2" id="KW-0413">Isomerase</keyword>
<dbReference type="GO" id="GO:0008300">
    <property type="term" value="P:isoprenoid catabolic process"/>
    <property type="evidence" value="ECO:0007669"/>
    <property type="project" value="TreeGrafter"/>
</dbReference>